<dbReference type="RefSeq" id="WP_272181507.1">
    <property type="nucleotide sequence ID" value="NZ_JAQOMS010000002.1"/>
</dbReference>
<sequence>MAIYYMANYQVVLDKTMMGNIFNTEYSESSELITFKLLLFIVFIGLIPAYFYIKLKINRLDRGKVAINGVIGLITSILILYLNASSWLWIDKYASLLGGKYCLGLTSLTPIDITLH</sequence>
<keyword evidence="1" id="KW-0472">Membrane</keyword>
<name>A0ABT5FGY1_9GAMM</name>
<evidence type="ECO:0000259" key="2">
    <source>
        <dbReference type="Pfam" id="PF08019"/>
    </source>
</evidence>
<keyword evidence="4" id="KW-1185">Reference proteome</keyword>
<dbReference type="PANTHER" id="PTHR30443">
    <property type="entry name" value="INNER MEMBRANE PROTEIN"/>
    <property type="match status" value="1"/>
</dbReference>
<dbReference type="EMBL" id="JAQOMS010000002">
    <property type="protein sequence ID" value="MDC2890271.1"/>
    <property type="molecule type" value="Genomic_DNA"/>
</dbReference>
<feature type="domain" description="Phosphoethanolamine transferase N-terminal" evidence="2">
    <location>
        <begin position="2"/>
        <end position="93"/>
    </location>
</feature>
<reference evidence="3 4" key="1">
    <citation type="submission" date="2023-01" db="EMBL/GenBank/DDBJ databases">
        <title>Psychrosphaera sp. nov., isolated from marine algae.</title>
        <authorList>
            <person name="Bayburt H."/>
            <person name="Choi B.J."/>
            <person name="Kim J.M."/>
            <person name="Choi D.G."/>
            <person name="Jeon C.O."/>
        </authorList>
    </citation>
    <scope>NUCLEOTIDE SEQUENCE [LARGE SCALE GENOMIC DNA]</scope>
    <source>
        <strain evidence="3 4">G1-22</strain>
    </source>
</reference>
<evidence type="ECO:0000256" key="1">
    <source>
        <dbReference type="SAM" id="Phobius"/>
    </source>
</evidence>
<feature type="transmembrane region" description="Helical" evidence="1">
    <location>
        <begin position="65"/>
        <end position="90"/>
    </location>
</feature>
<keyword evidence="1" id="KW-1133">Transmembrane helix</keyword>
<dbReference type="GO" id="GO:0016740">
    <property type="term" value="F:transferase activity"/>
    <property type="evidence" value="ECO:0007669"/>
    <property type="project" value="UniProtKB-KW"/>
</dbReference>
<dbReference type="Pfam" id="PF08019">
    <property type="entry name" value="EptA_B_N"/>
    <property type="match status" value="1"/>
</dbReference>
<protein>
    <submittedName>
        <fullName evidence="3">Phosphoethanolamine transferase domain-containing protein</fullName>
    </submittedName>
</protein>
<gene>
    <name evidence="3" type="ORF">PN838_17795</name>
</gene>
<feature type="transmembrane region" description="Helical" evidence="1">
    <location>
        <begin position="33"/>
        <end position="53"/>
    </location>
</feature>
<dbReference type="InterPro" id="IPR012549">
    <property type="entry name" value="EptA-like_N"/>
</dbReference>
<proteinExistence type="predicted"/>
<accession>A0ABT5FGY1</accession>
<dbReference type="PANTHER" id="PTHR30443:SF0">
    <property type="entry name" value="PHOSPHOETHANOLAMINE TRANSFERASE EPTA"/>
    <property type="match status" value="1"/>
</dbReference>
<keyword evidence="3" id="KW-0808">Transferase</keyword>
<evidence type="ECO:0000313" key="4">
    <source>
        <dbReference type="Proteomes" id="UP001528411"/>
    </source>
</evidence>
<dbReference type="Proteomes" id="UP001528411">
    <property type="component" value="Unassembled WGS sequence"/>
</dbReference>
<comment type="caution">
    <text evidence="3">The sequence shown here is derived from an EMBL/GenBank/DDBJ whole genome shotgun (WGS) entry which is preliminary data.</text>
</comment>
<dbReference type="InterPro" id="IPR040423">
    <property type="entry name" value="PEA_transferase"/>
</dbReference>
<evidence type="ECO:0000313" key="3">
    <source>
        <dbReference type="EMBL" id="MDC2890271.1"/>
    </source>
</evidence>
<organism evidence="3 4">
    <name type="scientific">Psychrosphaera algicola</name>
    <dbReference type="NCBI Taxonomy" id="3023714"/>
    <lineage>
        <taxon>Bacteria</taxon>
        <taxon>Pseudomonadati</taxon>
        <taxon>Pseudomonadota</taxon>
        <taxon>Gammaproteobacteria</taxon>
        <taxon>Alteromonadales</taxon>
        <taxon>Pseudoalteromonadaceae</taxon>
        <taxon>Psychrosphaera</taxon>
    </lineage>
</organism>
<keyword evidence="1" id="KW-0812">Transmembrane</keyword>